<organism evidence="2 3">
    <name type="scientific">Rhodococcus opacus</name>
    <name type="common">Nocardia opaca</name>
    <dbReference type="NCBI Taxonomy" id="37919"/>
    <lineage>
        <taxon>Bacteria</taxon>
        <taxon>Bacillati</taxon>
        <taxon>Actinomycetota</taxon>
        <taxon>Actinomycetes</taxon>
        <taxon>Mycobacteriales</taxon>
        <taxon>Nocardiaceae</taxon>
        <taxon>Rhodococcus</taxon>
    </lineage>
</organism>
<evidence type="ECO:0000313" key="2">
    <source>
        <dbReference type="EMBL" id="AII04105.1"/>
    </source>
</evidence>
<feature type="region of interest" description="Disordered" evidence="1">
    <location>
        <begin position="40"/>
        <end position="59"/>
    </location>
</feature>
<name>A0A076ECR2_RHOOP</name>
<dbReference type="EMBL" id="CP008947">
    <property type="protein sequence ID" value="AII04105.1"/>
    <property type="molecule type" value="Genomic_DNA"/>
</dbReference>
<protein>
    <submittedName>
        <fullName evidence="2">Uncharacterized protein</fullName>
    </submittedName>
</protein>
<feature type="compositionally biased region" description="Basic residues" evidence="1">
    <location>
        <begin position="49"/>
        <end position="59"/>
    </location>
</feature>
<evidence type="ECO:0000256" key="1">
    <source>
        <dbReference type="SAM" id="MobiDB-lite"/>
    </source>
</evidence>
<dbReference type="RefSeq" id="WP_112302309.1">
    <property type="nucleotide sequence ID" value="NZ_CP008947.1"/>
</dbReference>
<evidence type="ECO:0000313" key="3">
    <source>
        <dbReference type="Proteomes" id="UP000028488"/>
    </source>
</evidence>
<accession>A0A076ECR2</accession>
<gene>
    <name evidence="2" type="ORF">EP51_05630</name>
</gene>
<dbReference type="AlphaFoldDB" id="A0A076ECR2"/>
<dbReference type="Proteomes" id="UP000028488">
    <property type="component" value="Chromosome"/>
</dbReference>
<reference evidence="2 3" key="1">
    <citation type="submission" date="2014-07" db="EMBL/GenBank/DDBJ databases">
        <title>Genome Sequence of Rhodococcus opacus Strain R7, a Biodegrader of Mono- and Polycyclic Aromatic Hydrocarbons.</title>
        <authorList>
            <person name="Di Gennaro P."/>
            <person name="Zampolli J."/>
            <person name="Presti I."/>
            <person name="Cappelletti M."/>
            <person name="D'Ursi P."/>
            <person name="Orro A."/>
            <person name="Mezzelani A."/>
            <person name="Milanesi L."/>
        </authorList>
    </citation>
    <scope>NUCLEOTIDE SEQUENCE [LARGE SCALE GENOMIC DNA]</scope>
    <source>
        <strain evidence="2 3">R7</strain>
    </source>
</reference>
<proteinExistence type="predicted"/>
<sequence length="59" mass="6584">MDLTSYVSNHGREFATHAEAGGDDAPCTLVEHLTGSLESGIRTTQRVKQTTRRLTRRVR</sequence>